<dbReference type="PROSITE" id="PS00061">
    <property type="entry name" value="ADH_SHORT"/>
    <property type="match status" value="1"/>
</dbReference>
<dbReference type="PRINTS" id="PR00080">
    <property type="entry name" value="SDRFAMILY"/>
</dbReference>
<evidence type="ECO:0000313" key="5">
    <source>
        <dbReference type="EMBL" id="PAU47737.1"/>
    </source>
</evidence>
<dbReference type="Proteomes" id="UP000218944">
    <property type="component" value="Unassembled WGS sequence"/>
</dbReference>
<dbReference type="InterPro" id="IPR057326">
    <property type="entry name" value="KR_dom"/>
</dbReference>
<evidence type="ECO:0000256" key="1">
    <source>
        <dbReference type="ARBA" id="ARBA00006484"/>
    </source>
</evidence>
<dbReference type="InterPro" id="IPR050259">
    <property type="entry name" value="SDR"/>
</dbReference>
<feature type="compositionally biased region" description="Low complexity" evidence="3">
    <location>
        <begin position="1"/>
        <end position="22"/>
    </location>
</feature>
<dbReference type="Pfam" id="PF13561">
    <property type="entry name" value="adh_short_C2"/>
    <property type="match status" value="1"/>
</dbReference>
<comment type="similarity">
    <text evidence="1">Belongs to the short-chain dehydrogenases/reductases (SDR) family.</text>
</comment>
<dbReference type="PRINTS" id="PR00081">
    <property type="entry name" value="GDHRDH"/>
</dbReference>
<dbReference type="Gene3D" id="3.40.50.720">
    <property type="entry name" value="NAD(P)-binding Rossmann-like Domain"/>
    <property type="match status" value="1"/>
</dbReference>
<dbReference type="InterPro" id="IPR036291">
    <property type="entry name" value="NAD(P)-bd_dom_sf"/>
</dbReference>
<gene>
    <name evidence="5" type="ORF">CK936_17065</name>
</gene>
<feature type="region of interest" description="Disordered" evidence="3">
    <location>
        <begin position="1"/>
        <end position="24"/>
    </location>
</feature>
<dbReference type="RefSeq" id="WP_095581825.1">
    <property type="nucleotide sequence ID" value="NZ_NSJV01000339.1"/>
</dbReference>
<keyword evidence="6" id="KW-1185">Reference proteome</keyword>
<sequence length="254" mass="26246">MSARAGTAPDGRAGDPAGRPAALVTGGSRGIGRAVVLRLAEDGFDVAFCYRAHSDEADATVKAAEAAGARVLAVRADVADAGRARAFVAEAARELGPPAAVVTSAGITRDRPLPLMSDQEWHEVIDTNLHGTYHVCRAAVFPMMKRRGGAIVTLSSVAGLHGNAAQANYAASKAGIIGFTRSLAKEGGRYGVRANVVAPGLIATDMTAELPEAVTRRHLERIPLGRAGRAEEVADVVAFLVSARAGYVTGQVVE</sequence>
<dbReference type="GO" id="GO:0016491">
    <property type="term" value="F:oxidoreductase activity"/>
    <property type="evidence" value="ECO:0007669"/>
    <property type="project" value="UniProtKB-KW"/>
</dbReference>
<dbReference type="SMART" id="SM00822">
    <property type="entry name" value="PKS_KR"/>
    <property type="match status" value="1"/>
</dbReference>
<dbReference type="PANTHER" id="PTHR42879:SF2">
    <property type="entry name" value="3-OXOACYL-[ACYL-CARRIER-PROTEIN] REDUCTASE FABG"/>
    <property type="match status" value="1"/>
</dbReference>
<dbReference type="GO" id="GO:0032787">
    <property type="term" value="P:monocarboxylic acid metabolic process"/>
    <property type="evidence" value="ECO:0007669"/>
    <property type="project" value="UniProtKB-ARBA"/>
</dbReference>
<dbReference type="NCBIfam" id="NF009466">
    <property type="entry name" value="PRK12826.1-2"/>
    <property type="match status" value="1"/>
</dbReference>
<dbReference type="SUPFAM" id="SSF51735">
    <property type="entry name" value="NAD(P)-binding Rossmann-fold domains"/>
    <property type="match status" value="1"/>
</dbReference>
<dbReference type="PANTHER" id="PTHR42879">
    <property type="entry name" value="3-OXOACYL-(ACYL-CARRIER-PROTEIN) REDUCTASE"/>
    <property type="match status" value="1"/>
</dbReference>
<dbReference type="EMBL" id="NSJV01000339">
    <property type="protein sequence ID" value="PAU47737.1"/>
    <property type="molecule type" value="Genomic_DNA"/>
</dbReference>
<feature type="non-terminal residue" evidence="5">
    <location>
        <position position="254"/>
    </location>
</feature>
<dbReference type="AlphaFoldDB" id="A0A2A2D8G7"/>
<proteinExistence type="inferred from homology"/>
<keyword evidence="2" id="KW-0560">Oxidoreductase</keyword>
<organism evidence="5 6">
    <name type="scientific">Streptomyces albireticuli</name>
    <dbReference type="NCBI Taxonomy" id="1940"/>
    <lineage>
        <taxon>Bacteria</taxon>
        <taxon>Bacillati</taxon>
        <taxon>Actinomycetota</taxon>
        <taxon>Actinomycetes</taxon>
        <taxon>Kitasatosporales</taxon>
        <taxon>Streptomycetaceae</taxon>
        <taxon>Streptomyces</taxon>
    </lineage>
</organism>
<dbReference type="InterPro" id="IPR002347">
    <property type="entry name" value="SDR_fam"/>
</dbReference>
<protein>
    <submittedName>
        <fullName evidence="5">Beta-ketoacyl-ACP reductase</fullName>
    </submittedName>
</protein>
<comment type="caution">
    <text evidence="5">The sequence shown here is derived from an EMBL/GenBank/DDBJ whole genome shotgun (WGS) entry which is preliminary data.</text>
</comment>
<dbReference type="InterPro" id="IPR020904">
    <property type="entry name" value="Sc_DH/Rdtase_CS"/>
</dbReference>
<reference evidence="5 6" key="1">
    <citation type="submission" date="2017-08" db="EMBL/GenBank/DDBJ databases">
        <title>Genome sequence of Streptomyces albireticuli NRRL B-1670.</title>
        <authorList>
            <person name="Graham D.E."/>
            <person name="Mahan K.M."/>
            <person name="Klingeman D.M."/>
            <person name="Hettich R.L."/>
            <person name="Parry R.J."/>
            <person name="Spain J.C."/>
        </authorList>
    </citation>
    <scope>NUCLEOTIDE SEQUENCE [LARGE SCALE GENOMIC DNA]</scope>
    <source>
        <strain evidence="5 6">NRRL B-1670</strain>
    </source>
</reference>
<accession>A0A2A2D8G7</accession>
<evidence type="ECO:0000256" key="3">
    <source>
        <dbReference type="SAM" id="MobiDB-lite"/>
    </source>
</evidence>
<name>A0A2A2D8G7_9ACTN</name>
<dbReference type="FunFam" id="3.40.50.720:FF:000173">
    <property type="entry name" value="3-oxoacyl-[acyl-carrier protein] reductase"/>
    <property type="match status" value="1"/>
</dbReference>
<evidence type="ECO:0000256" key="2">
    <source>
        <dbReference type="ARBA" id="ARBA00023002"/>
    </source>
</evidence>
<evidence type="ECO:0000259" key="4">
    <source>
        <dbReference type="SMART" id="SM00822"/>
    </source>
</evidence>
<evidence type="ECO:0000313" key="6">
    <source>
        <dbReference type="Proteomes" id="UP000218944"/>
    </source>
</evidence>
<feature type="domain" description="Ketoreductase" evidence="4">
    <location>
        <begin position="20"/>
        <end position="200"/>
    </location>
</feature>